<name>A0A172U0I8_9BACT</name>
<evidence type="ECO:0000313" key="2">
    <source>
        <dbReference type="Proteomes" id="UP000077177"/>
    </source>
</evidence>
<evidence type="ECO:0000313" key="1">
    <source>
        <dbReference type="EMBL" id="ANE52507.1"/>
    </source>
</evidence>
<dbReference type="Proteomes" id="UP000077177">
    <property type="component" value="Chromosome"/>
</dbReference>
<dbReference type="InterPro" id="IPR019853">
    <property type="entry name" value="GldB-like"/>
</dbReference>
<organism evidence="1 2">
    <name type="scientific">Flavisolibacter tropicus</name>
    <dbReference type="NCBI Taxonomy" id="1492898"/>
    <lineage>
        <taxon>Bacteria</taxon>
        <taxon>Pseudomonadati</taxon>
        <taxon>Bacteroidota</taxon>
        <taxon>Chitinophagia</taxon>
        <taxon>Chitinophagales</taxon>
        <taxon>Chitinophagaceae</taxon>
        <taxon>Flavisolibacter</taxon>
    </lineage>
</organism>
<dbReference type="STRING" id="1492898.SY85_20520"/>
<protein>
    <recommendedName>
        <fullName evidence="3">Gliding motility protein</fullName>
    </recommendedName>
</protein>
<dbReference type="AlphaFoldDB" id="A0A172U0I8"/>
<accession>A0A172U0I8</accession>
<dbReference type="Pfam" id="PF25594">
    <property type="entry name" value="GldB_lipo"/>
    <property type="match status" value="1"/>
</dbReference>
<keyword evidence="2" id="KW-1185">Reference proteome</keyword>
<dbReference type="KEGG" id="fla:SY85_20520"/>
<dbReference type="PROSITE" id="PS51257">
    <property type="entry name" value="PROKAR_LIPOPROTEIN"/>
    <property type="match status" value="1"/>
</dbReference>
<dbReference type="EMBL" id="CP011390">
    <property type="protein sequence ID" value="ANE52507.1"/>
    <property type="molecule type" value="Genomic_DNA"/>
</dbReference>
<evidence type="ECO:0008006" key="3">
    <source>
        <dbReference type="Google" id="ProtNLM"/>
    </source>
</evidence>
<dbReference type="OrthoDB" id="976022at2"/>
<reference evidence="2" key="1">
    <citation type="submission" date="2015-01" db="EMBL/GenBank/DDBJ databases">
        <title>Flavisolibacter sp./LCS9/ whole genome sequencing.</title>
        <authorList>
            <person name="Kim M.K."/>
            <person name="Srinivasan S."/>
            <person name="Lee J.-J."/>
        </authorList>
    </citation>
    <scope>NUCLEOTIDE SEQUENCE [LARGE SCALE GENOMIC DNA]</scope>
    <source>
        <strain evidence="2">LCS9</strain>
    </source>
</reference>
<proteinExistence type="predicted"/>
<dbReference type="RefSeq" id="WP_066407106.1">
    <property type="nucleotide sequence ID" value="NZ_CP011390.1"/>
</dbReference>
<reference evidence="1 2" key="2">
    <citation type="journal article" date="2016" name="Int. J. Syst. Evol. Microbiol.">
        <title>Flavisolibacter tropicus sp. nov., isolated from tropical soil.</title>
        <authorList>
            <person name="Lee J.J."/>
            <person name="Kang M.S."/>
            <person name="Kim G.S."/>
            <person name="Lee C.S."/>
            <person name="Lim S."/>
            <person name="Lee J."/>
            <person name="Roh S.H."/>
            <person name="Kang H."/>
            <person name="Ha J.M."/>
            <person name="Bae S."/>
            <person name="Jung H.Y."/>
            <person name="Kim M.K."/>
        </authorList>
    </citation>
    <scope>NUCLEOTIDE SEQUENCE [LARGE SCALE GENOMIC DNA]</scope>
    <source>
        <strain evidence="1 2">LCS9</strain>
    </source>
</reference>
<gene>
    <name evidence="1" type="ORF">SY85_20520</name>
</gene>
<sequence length="335" mass="38614">MKYFILAITLLTLGACNSGKKKPDVSGIKVENVQVERFEQAFFKIDTNNLRNGLVDLRNGFPAFYPVFMRDILQVNPMDTTAFSIIRQVYGSYKPINDSLQLKYKNLNWLTEDLTQSFKYVKYYYPNYKLPRVITFVGPLDVPGAVITPDYLGIGLQQFAGKNFSVYQEEPIQQMYPTYISRRFDKEYIVPNAIKAIADDIYPDQSVGRPLIEQMVEKGKAWYLLDHLLPDAADSVKTGYTQKQLDWSKENEGNIWGYILKNENPYSIEPHVIQTYIGEAPFTQNMPEASPGNIGQWIGWRIVQKYADAHDELSLQEVLAKPAREIFEQSKYRPK</sequence>